<dbReference type="InterPro" id="IPR036188">
    <property type="entry name" value="FAD/NAD-bd_sf"/>
</dbReference>
<keyword evidence="3 6" id="KW-0285">Flavoprotein</keyword>
<dbReference type="Gene3D" id="3.30.9.10">
    <property type="entry name" value="D-Amino Acid Oxidase, subunit A, domain 2"/>
    <property type="match status" value="1"/>
</dbReference>
<dbReference type="GO" id="GO:0046168">
    <property type="term" value="P:glycerol-3-phosphate catabolic process"/>
    <property type="evidence" value="ECO:0007669"/>
    <property type="project" value="TreeGrafter"/>
</dbReference>
<dbReference type="Gene3D" id="3.50.50.60">
    <property type="entry name" value="FAD/NAD(P)-binding domain"/>
    <property type="match status" value="1"/>
</dbReference>
<dbReference type="PROSITE" id="PS00977">
    <property type="entry name" value="FAD_G3PDH_1"/>
    <property type="match status" value="1"/>
</dbReference>
<dbReference type="EMBL" id="JAASQR010000003">
    <property type="protein sequence ID" value="NIJ16988.1"/>
    <property type="molecule type" value="Genomic_DNA"/>
</dbReference>
<evidence type="ECO:0000256" key="3">
    <source>
        <dbReference type="ARBA" id="ARBA00022630"/>
    </source>
</evidence>
<gene>
    <name evidence="9" type="ORF">FHS54_001977</name>
</gene>
<evidence type="ECO:0000256" key="6">
    <source>
        <dbReference type="RuleBase" id="RU361217"/>
    </source>
</evidence>
<sequence length="495" mass="54411">MDDCDLLIVGGGINGAGIARDAAGRGLKVMLVEQHDLASHTSSASTKLIHGGLRYLEYGEFRLVREALAERERLWAMAPHIIWPLRFVIPQTQSLRPAWLLRIGLFLYDHIGGRKRLPATQTIALGRSPLGAALANRKGRGFVYSDCWVEDSRLVVLNALDAAERGAQLCTHTRFLTARREDGVWIATISDAGGVRDVRARALVNAAGPWVADVIGRAAGARSERRVRLVKGSHIVVPRLYEGDHAYFLQNPDRRIMFAIPYEGRFTLLGTTEEPWEGEAGAASISERETDYLLDGANRYFRRQLGKADLVWSYAGIRPLYDDNEGNASAVTRDYVLDVDTEDGSAQILSVFGGKITTYRRLAEQAMTRLAPFFPQAGAAWTAGAALPGGDMPDADFARFVEGLYGGYPGLPRALLFRLARAYGTRAKRLLGQAQSVEDLGEDMGGGLRVAELDYLLSVEWARSAEDVLFRRSKLGLHVPQETAARVDAYIAANR</sequence>
<dbReference type="Pfam" id="PF01266">
    <property type="entry name" value="DAO"/>
    <property type="match status" value="1"/>
</dbReference>
<comment type="cofactor">
    <cofactor evidence="1 6">
        <name>FAD</name>
        <dbReference type="ChEBI" id="CHEBI:57692"/>
    </cofactor>
</comment>
<protein>
    <recommendedName>
        <fullName evidence="6">Glycerol-3-phosphate dehydrogenase</fullName>
        <ecNumber evidence="6">1.1.5.3</ecNumber>
    </recommendedName>
</protein>
<dbReference type="NCBIfam" id="NF008899">
    <property type="entry name" value="PRK12266.1"/>
    <property type="match status" value="1"/>
</dbReference>
<dbReference type="SUPFAM" id="SSF51905">
    <property type="entry name" value="FAD/NAD(P)-binding domain"/>
    <property type="match status" value="1"/>
</dbReference>
<organism evidence="9 10">
    <name type="scientific">Sphingobium vermicomposti</name>
    <dbReference type="NCBI Taxonomy" id="529005"/>
    <lineage>
        <taxon>Bacteria</taxon>
        <taxon>Pseudomonadati</taxon>
        <taxon>Pseudomonadota</taxon>
        <taxon>Alphaproteobacteria</taxon>
        <taxon>Sphingomonadales</taxon>
        <taxon>Sphingomonadaceae</taxon>
        <taxon>Sphingobium</taxon>
    </lineage>
</organism>
<evidence type="ECO:0000313" key="9">
    <source>
        <dbReference type="EMBL" id="NIJ16988.1"/>
    </source>
</evidence>
<dbReference type="InterPro" id="IPR006076">
    <property type="entry name" value="FAD-dep_OxRdtase"/>
</dbReference>
<dbReference type="PANTHER" id="PTHR11985:SF15">
    <property type="entry name" value="GLYCEROL-3-PHOSPHATE DEHYDROGENASE, MITOCHONDRIAL"/>
    <property type="match status" value="1"/>
</dbReference>
<evidence type="ECO:0000256" key="2">
    <source>
        <dbReference type="ARBA" id="ARBA00007330"/>
    </source>
</evidence>
<comment type="caution">
    <text evidence="9">The sequence shown here is derived from an EMBL/GenBank/DDBJ whole genome shotgun (WGS) entry which is preliminary data.</text>
</comment>
<dbReference type="GO" id="GO:0004368">
    <property type="term" value="F:glycerol-3-phosphate dehydrogenase (quinone) activity"/>
    <property type="evidence" value="ECO:0007669"/>
    <property type="project" value="UniProtKB-EC"/>
</dbReference>
<accession>A0A846M738</accession>
<dbReference type="EC" id="1.1.5.3" evidence="6"/>
<evidence type="ECO:0000313" key="10">
    <source>
        <dbReference type="Proteomes" id="UP000576821"/>
    </source>
</evidence>
<name>A0A846M738_9SPHN</name>
<dbReference type="InterPro" id="IPR031656">
    <property type="entry name" value="DAO_C"/>
</dbReference>
<evidence type="ECO:0000256" key="1">
    <source>
        <dbReference type="ARBA" id="ARBA00001974"/>
    </source>
</evidence>
<dbReference type="AlphaFoldDB" id="A0A846M738"/>
<comment type="catalytic activity">
    <reaction evidence="6">
        <text>a quinone + sn-glycerol 3-phosphate = dihydroxyacetone phosphate + a quinol</text>
        <dbReference type="Rhea" id="RHEA:18977"/>
        <dbReference type="ChEBI" id="CHEBI:24646"/>
        <dbReference type="ChEBI" id="CHEBI:57597"/>
        <dbReference type="ChEBI" id="CHEBI:57642"/>
        <dbReference type="ChEBI" id="CHEBI:132124"/>
        <dbReference type="EC" id="1.1.5.3"/>
    </reaction>
</comment>
<dbReference type="InterPro" id="IPR038299">
    <property type="entry name" value="DAO_C_sf"/>
</dbReference>
<reference evidence="9 10" key="1">
    <citation type="submission" date="2020-03" db="EMBL/GenBank/DDBJ databases">
        <title>Genomic Encyclopedia of Type Strains, Phase IV (KMG-IV): sequencing the most valuable type-strain genomes for metagenomic binning, comparative biology and taxonomic classification.</title>
        <authorList>
            <person name="Goeker M."/>
        </authorList>
    </citation>
    <scope>NUCLEOTIDE SEQUENCE [LARGE SCALE GENOMIC DNA]</scope>
    <source>
        <strain evidence="9 10">DSM 21299</strain>
    </source>
</reference>
<evidence type="ECO:0000259" key="8">
    <source>
        <dbReference type="Pfam" id="PF16901"/>
    </source>
</evidence>
<proteinExistence type="inferred from homology"/>
<dbReference type="InterPro" id="IPR000447">
    <property type="entry name" value="G3P_DH_FAD-dep"/>
</dbReference>
<dbReference type="Pfam" id="PF16901">
    <property type="entry name" value="DAO_C"/>
    <property type="match status" value="1"/>
</dbReference>
<dbReference type="PANTHER" id="PTHR11985">
    <property type="entry name" value="GLYCEROL-3-PHOSPHATE DEHYDROGENASE"/>
    <property type="match status" value="1"/>
</dbReference>
<feature type="domain" description="Alpha-glycerophosphate oxidase C-terminal" evidence="8">
    <location>
        <begin position="382"/>
        <end position="488"/>
    </location>
</feature>
<feature type="domain" description="FAD dependent oxidoreductase" evidence="7">
    <location>
        <begin position="5"/>
        <end position="325"/>
    </location>
</feature>
<keyword evidence="4" id="KW-0274">FAD</keyword>
<dbReference type="GO" id="GO:0009331">
    <property type="term" value="C:glycerol-3-phosphate dehydrogenase (FAD) complex"/>
    <property type="evidence" value="ECO:0007669"/>
    <property type="project" value="UniProtKB-UniRule"/>
</dbReference>
<dbReference type="NCBIfam" id="NF009906">
    <property type="entry name" value="PRK13369.1"/>
    <property type="match status" value="1"/>
</dbReference>
<dbReference type="PROSITE" id="PS00978">
    <property type="entry name" value="FAD_G3PDH_2"/>
    <property type="match status" value="1"/>
</dbReference>
<dbReference type="RefSeq" id="WP_341785962.1">
    <property type="nucleotide sequence ID" value="NZ_JAASQR010000003.1"/>
</dbReference>
<dbReference type="PRINTS" id="PR01001">
    <property type="entry name" value="FADG3PDH"/>
</dbReference>
<evidence type="ECO:0000259" key="7">
    <source>
        <dbReference type="Pfam" id="PF01266"/>
    </source>
</evidence>
<evidence type="ECO:0000256" key="5">
    <source>
        <dbReference type="ARBA" id="ARBA00023002"/>
    </source>
</evidence>
<dbReference type="Proteomes" id="UP000576821">
    <property type="component" value="Unassembled WGS sequence"/>
</dbReference>
<dbReference type="Gene3D" id="1.10.8.870">
    <property type="entry name" value="Alpha-glycerophosphate oxidase, cap domain"/>
    <property type="match status" value="1"/>
</dbReference>
<keyword evidence="5 6" id="KW-0560">Oxidoreductase</keyword>
<comment type="similarity">
    <text evidence="2 6">Belongs to the FAD-dependent glycerol-3-phosphate dehydrogenase family.</text>
</comment>
<evidence type="ECO:0000256" key="4">
    <source>
        <dbReference type="ARBA" id="ARBA00022827"/>
    </source>
</evidence>
<keyword evidence="10" id="KW-1185">Reference proteome</keyword>